<dbReference type="SUPFAM" id="SSF88697">
    <property type="entry name" value="PUA domain-like"/>
    <property type="match status" value="1"/>
</dbReference>
<evidence type="ECO:0000313" key="2">
    <source>
        <dbReference type="EMBL" id="GAA3581119.1"/>
    </source>
</evidence>
<keyword evidence="3" id="KW-1185">Reference proteome</keyword>
<dbReference type="Pfam" id="PF04266">
    <property type="entry name" value="ASCH"/>
    <property type="match status" value="1"/>
</dbReference>
<name>A0ABP6YCZ0_9FLAO</name>
<comment type="caution">
    <text evidence="2">The sequence shown here is derived from an EMBL/GenBank/DDBJ whole genome shotgun (WGS) entry which is preliminary data.</text>
</comment>
<sequence>MTKTNRSSALVLWQGFIQNNPEYKNEPLPVACYFCDNQQDADTCAQLTVEGIKQATSTSLWWFETHKEPLPQIGDLYIITNWNGQAKAIIQTTKVEQVPFKDIALEYAYIEGEGDKSLDYWKKVHWDYYSRVMKAKGTKPTEDMIIVCEYFKTVWK</sequence>
<gene>
    <name evidence="2" type="ORF">GCM10022395_32070</name>
</gene>
<dbReference type="PANTHER" id="PTHR39203">
    <property type="entry name" value="CYTOPLASMIC PROTEIN-RELATED"/>
    <property type="match status" value="1"/>
</dbReference>
<dbReference type="PIRSF" id="PIRSF021320">
    <property type="entry name" value="DUF984"/>
    <property type="match status" value="1"/>
</dbReference>
<dbReference type="EMBL" id="BAABCY010000086">
    <property type="protein sequence ID" value="GAA3581119.1"/>
    <property type="molecule type" value="Genomic_DNA"/>
</dbReference>
<protein>
    <submittedName>
        <fullName evidence="2">ASCH domain-containing protein</fullName>
    </submittedName>
</protein>
<dbReference type="CDD" id="cd06553">
    <property type="entry name" value="ASCH_Ef3133_like"/>
    <property type="match status" value="1"/>
</dbReference>
<organism evidence="2 3">
    <name type="scientific">Snuella lapsa</name>
    <dbReference type="NCBI Taxonomy" id="870481"/>
    <lineage>
        <taxon>Bacteria</taxon>
        <taxon>Pseudomonadati</taxon>
        <taxon>Bacteroidota</taxon>
        <taxon>Flavobacteriia</taxon>
        <taxon>Flavobacteriales</taxon>
        <taxon>Flavobacteriaceae</taxon>
        <taxon>Snuella</taxon>
    </lineage>
</organism>
<dbReference type="PANTHER" id="PTHR39203:SF1">
    <property type="entry name" value="CYTOPLASMIC PROTEIN"/>
    <property type="match status" value="1"/>
</dbReference>
<evidence type="ECO:0000313" key="3">
    <source>
        <dbReference type="Proteomes" id="UP001500954"/>
    </source>
</evidence>
<dbReference type="InterPro" id="IPR009326">
    <property type="entry name" value="DUF984"/>
</dbReference>
<dbReference type="Gene3D" id="3.10.400.10">
    <property type="entry name" value="Sulfate adenylyltransferase"/>
    <property type="match status" value="1"/>
</dbReference>
<reference evidence="3" key="1">
    <citation type="journal article" date="2019" name="Int. J. Syst. Evol. Microbiol.">
        <title>The Global Catalogue of Microorganisms (GCM) 10K type strain sequencing project: providing services to taxonomists for standard genome sequencing and annotation.</title>
        <authorList>
            <consortium name="The Broad Institute Genomics Platform"/>
            <consortium name="The Broad Institute Genome Sequencing Center for Infectious Disease"/>
            <person name="Wu L."/>
            <person name="Ma J."/>
        </authorList>
    </citation>
    <scope>NUCLEOTIDE SEQUENCE [LARGE SCALE GENOMIC DNA]</scope>
    <source>
        <strain evidence="3">JCM 17111</strain>
    </source>
</reference>
<dbReference type="SMART" id="SM01022">
    <property type="entry name" value="ASCH"/>
    <property type="match status" value="1"/>
</dbReference>
<dbReference type="Proteomes" id="UP001500954">
    <property type="component" value="Unassembled WGS sequence"/>
</dbReference>
<dbReference type="RefSeq" id="WP_345007430.1">
    <property type="nucleotide sequence ID" value="NZ_BAABCY010000086.1"/>
</dbReference>
<feature type="domain" description="ASCH" evidence="1">
    <location>
        <begin position="32"/>
        <end position="155"/>
    </location>
</feature>
<accession>A0ABP6YCZ0</accession>
<dbReference type="InterPro" id="IPR007374">
    <property type="entry name" value="ASCH_domain"/>
</dbReference>
<proteinExistence type="predicted"/>
<dbReference type="InterPro" id="IPR015947">
    <property type="entry name" value="PUA-like_sf"/>
</dbReference>
<evidence type="ECO:0000259" key="1">
    <source>
        <dbReference type="SMART" id="SM01022"/>
    </source>
</evidence>